<dbReference type="RefSeq" id="WP_072904577.1">
    <property type="nucleotide sequence ID" value="NZ_FRAD01000034.1"/>
</dbReference>
<dbReference type="GO" id="GO:0005840">
    <property type="term" value="C:ribosome"/>
    <property type="evidence" value="ECO:0007669"/>
    <property type="project" value="UniProtKB-KW"/>
</dbReference>
<sequence>MFEKNINKIVGIKQCIKFLKESTDVIGAKVYIAEDADKKLLDPLIKIAEEKNSEIHYIATMKDLGQLCNIDVGAAAAVLND</sequence>
<dbReference type="Pfam" id="PF01248">
    <property type="entry name" value="Ribosomal_L7Ae"/>
    <property type="match status" value="1"/>
</dbReference>
<name>A0A1M6T265_9CLOT</name>
<gene>
    <name evidence="2" type="ORF">SAMN02745248_02702</name>
</gene>
<keyword evidence="2" id="KW-0687">Ribonucleoprotein</keyword>
<dbReference type="Proteomes" id="UP000183952">
    <property type="component" value="Unassembled WGS sequence"/>
</dbReference>
<evidence type="ECO:0000259" key="1">
    <source>
        <dbReference type="Pfam" id="PF01248"/>
    </source>
</evidence>
<keyword evidence="3" id="KW-1185">Reference proteome</keyword>
<evidence type="ECO:0000313" key="2">
    <source>
        <dbReference type="EMBL" id="SHK50898.1"/>
    </source>
</evidence>
<protein>
    <submittedName>
        <fullName evidence="2">Large subunit ribosomal protein L7A</fullName>
    </submittedName>
</protein>
<evidence type="ECO:0000313" key="3">
    <source>
        <dbReference type="Proteomes" id="UP000183952"/>
    </source>
</evidence>
<reference evidence="2 3" key="1">
    <citation type="submission" date="2016-11" db="EMBL/GenBank/DDBJ databases">
        <authorList>
            <person name="Jaros S."/>
            <person name="Januszkiewicz K."/>
            <person name="Wedrychowicz H."/>
        </authorList>
    </citation>
    <scope>NUCLEOTIDE SEQUENCE [LARGE SCALE GENOMIC DNA]</scope>
    <source>
        <strain evidence="2 3">DSM 3090</strain>
    </source>
</reference>
<feature type="domain" description="Ribosomal protein eL8/eL30/eS12/Gadd45" evidence="1">
    <location>
        <begin position="9"/>
        <end position="76"/>
    </location>
</feature>
<dbReference type="STRING" id="1121331.SAMN02745248_02702"/>
<proteinExistence type="predicted"/>
<dbReference type="InterPro" id="IPR029064">
    <property type="entry name" value="Ribosomal_eL30-like_sf"/>
</dbReference>
<dbReference type="Gene3D" id="3.30.1330.30">
    <property type="match status" value="1"/>
</dbReference>
<dbReference type="InterPro" id="IPR004038">
    <property type="entry name" value="Ribosomal_eL8/eL30/eS12/Gad45"/>
</dbReference>
<accession>A0A1M6T265</accession>
<dbReference type="AlphaFoldDB" id="A0A1M6T265"/>
<dbReference type="OrthoDB" id="2353623at2"/>
<organism evidence="2 3">
    <name type="scientific">Hathewaya proteolytica DSM 3090</name>
    <dbReference type="NCBI Taxonomy" id="1121331"/>
    <lineage>
        <taxon>Bacteria</taxon>
        <taxon>Bacillati</taxon>
        <taxon>Bacillota</taxon>
        <taxon>Clostridia</taxon>
        <taxon>Eubacteriales</taxon>
        <taxon>Clostridiaceae</taxon>
        <taxon>Hathewaya</taxon>
    </lineage>
</organism>
<dbReference type="SUPFAM" id="SSF55315">
    <property type="entry name" value="L30e-like"/>
    <property type="match status" value="1"/>
</dbReference>
<keyword evidence="2" id="KW-0689">Ribosomal protein</keyword>
<dbReference type="EMBL" id="FRAD01000034">
    <property type="protein sequence ID" value="SHK50898.1"/>
    <property type="molecule type" value="Genomic_DNA"/>
</dbReference>